<dbReference type="PANTHER" id="PTHR11599">
    <property type="entry name" value="PROTEASOME SUBUNIT ALPHA/BETA"/>
    <property type="match status" value="1"/>
</dbReference>
<comment type="similarity">
    <text evidence="4">Belongs to the peptidase T1B family.</text>
</comment>
<dbReference type="OrthoDB" id="268428at2759"/>
<keyword evidence="1 4" id="KW-0963">Cytoplasm</keyword>
<dbReference type="CDD" id="cd03758">
    <property type="entry name" value="proteasome_beta_type_2"/>
    <property type="match status" value="1"/>
</dbReference>
<dbReference type="FunFam" id="3.60.20.10:FF:000008">
    <property type="entry name" value="Proteasome subunit beta type-4"/>
    <property type="match status" value="1"/>
</dbReference>
<dbReference type="EMBL" id="BQMJ01000005">
    <property type="protein sequence ID" value="GJQ08972.1"/>
    <property type="molecule type" value="Genomic_DNA"/>
</dbReference>
<dbReference type="Gene3D" id="3.60.20.10">
    <property type="entry name" value="Glutamine Phosphoribosylpyrophosphate, subunit 1, domain 1"/>
    <property type="match status" value="1"/>
</dbReference>
<dbReference type="Pfam" id="PF00227">
    <property type="entry name" value="Proteasome"/>
    <property type="match status" value="1"/>
</dbReference>
<sequence length="193" mass="21792">MDSVIALVGKDFVLSAADTSNARSVIVMKDDVDKIMELDSHKTLAMGGEPGDFVQFTEYIQKNLHLYEFQTGLQLSTHAVANFIRGELARLIREAPVLANLLLGGFDAISGPSLYYIDYLGTLEKLDHTAQGYASFFILGTLDRYYQRDITLEQGIELMKRCIQQLSKRFVINQKNFIMKVVDKDGVRQVNFE</sequence>
<dbReference type="InterPro" id="IPR035206">
    <property type="entry name" value="Proteasome_beta2"/>
</dbReference>
<dbReference type="GO" id="GO:0005839">
    <property type="term" value="C:proteasome core complex"/>
    <property type="evidence" value="ECO:0007669"/>
    <property type="project" value="InterPro"/>
</dbReference>
<evidence type="ECO:0000256" key="2">
    <source>
        <dbReference type="ARBA" id="ARBA00022942"/>
    </source>
</evidence>
<dbReference type="GO" id="GO:0005634">
    <property type="term" value="C:nucleus"/>
    <property type="evidence" value="ECO:0007669"/>
    <property type="project" value="UniProtKB-SubCell"/>
</dbReference>
<dbReference type="InterPro" id="IPR050115">
    <property type="entry name" value="Proteasome_alpha"/>
</dbReference>
<evidence type="ECO:0000256" key="1">
    <source>
        <dbReference type="ARBA" id="ARBA00022490"/>
    </source>
</evidence>
<gene>
    <name evidence="5" type="ORF">GpartN1_g763.t1</name>
</gene>
<evidence type="ECO:0000313" key="6">
    <source>
        <dbReference type="Proteomes" id="UP001061958"/>
    </source>
</evidence>
<dbReference type="InterPro" id="IPR001353">
    <property type="entry name" value="Proteasome_sua/b"/>
</dbReference>
<dbReference type="SUPFAM" id="SSF56235">
    <property type="entry name" value="N-terminal nucleophile aminohydrolases (Ntn hydrolases)"/>
    <property type="match status" value="1"/>
</dbReference>
<evidence type="ECO:0000256" key="4">
    <source>
        <dbReference type="RuleBase" id="RU004203"/>
    </source>
</evidence>
<dbReference type="AlphaFoldDB" id="A0A9C7PS40"/>
<dbReference type="PROSITE" id="PS51476">
    <property type="entry name" value="PROTEASOME_BETA_2"/>
    <property type="match status" value="1"/>
</dbReference>
<comment type="subunit">
    <text evidence="4">Component of the proteasome complex.</text>
</comment>
<comment type="function">
    <text evidence="4">Component of the proteasome, a multicatalytic proteinase complex which is characterized by its ability to cleave peptides with Arg, Phe, Tyr, Leu, and Glu adjacent to the leaving group at neutral or slightly basic pH. The proteasome has an ATP-dependent proteolytic activity.</text>
</comment>
<reference evidence="5" key="1">
    <citation type="journal article" date="2022" name="Proc. Natl. Acad. Sci. U.S.A.">
        <title>Life cycle and functional genomics of the unicellular red alga Galdieria for elucidating algal and plant evolution and industrial use.</title>
        <authorList>
            <person name="Hirooka S."/>
            <person name="Itabashi T."/>
            <person name="Ichinose T.M."/>
            <person name="Onuma R."/>
            <person name="Fujiwara T."/>
            <person name="Yamashita S."/>
            <person name="Jong L.W."/>
            <person name="Tomita R."/>
            <person name="Iwane A.H."/>
            <person name="Miyagishima S.Y."/>
        </authorList>
    </citation>
    <scope>NUCLEOTIDE SEQUENCE</scope>
    <source>
        <strain evidence="5">NBRC 102759</strain>
    </source>
</reference>
<dbReference type="InterPro" id="IPR023333">
    <property type="entry name" value="Proteasome_suB-type"/>
</dbReference>
<proteinExistence type="inferred from homology"/>
<keyword evidence="3 4" id="KW-0539">Nucleus</keyword>
<dbReference type="PROSITE" id="PS00854">
    <property type="entry name" value="PROTEASOME_BETA_1"/>
    <property type="match status" value="1"/>
</dbReference>
<keyword evidence="2 4" id="KW-0647">Proteasome</keyword>
<dbReference type="InterPro" id="IPR016050">
    <property type="entry name" value="Proteasome_bsu_CS"/>
</dbReference>
<dbReference type="GO" id="GO:0005737">
    <property type="term" value="C:cytoplasm"/>
    <property type="evidence" value="ECO:0007669"/>
    <property type="project" value="UniProtKB-SubCell"/>
</dbReference>
<dbReference type="GO" id="GO:0010498">
    <property type="term" value="P:proteasomal protein catabolic process"/>
    <property type="evidence" value="ECO:0007669"/>
    <property type="project" value="InterPro"/>
</dbReference>
<comment type="caution">
    <text evidence="5">The sequence shown here is derived from an EMBL/GenBank/DDBJ whole genome shotgun (WGS) entry which is preliminary data.</text>
</comment>
<dbReference type="Proteomes" id="UP001061958">
    <property type="component" value="Unassembled WGS sequence"/>
</dbReference>
<reference evidence="5" key="2">
    <citation type="submission" date="2022-01" db="EMBL/GenBank/DDBJ databases">
        <authorList>
            <person name="Hirooka S."/>
            <person name="Miyagishima S.Y."/>
        </authorList>
    </citation>
    <scope>NUCLEOTIDE SEQUENCE</scope>
    <source>
        <strain evidence="5">NBRC 102759</strain>
    </source>
</reference>
<dbReference type="InterPro" id="IPR029055">
    <property type="entry name" value="Ntn_hydrolases_N"/>
</dbReference>
<name>A0A9C7PS40_9RHOD</name>
<comment type="subcellular location">
    <subcellularLocation>
        <location evidence="4">Cytoplasm</location>
    </subcellularLocation>
    <subcellularLocation>
        <location evidence="4">Nucleus</location>
    </subcellularLocation>
</comment>
<keyword evidence="6" id="KW-1185">Reference proteome</keyword>
<protein>
    <recommendedName>
        <fullName evidence="4">Proteasome subunit beta</fullName>
    </recommendedName>
</protein>
<evidence type="ECO:0000313" key="5">
    <source>
        <dbReference type="EMBL" id="GJQ08972.1"/>
    </source>
</evidence>
<organism evidence="5 6">
    <name type="scientific">Galdieria partita</name>
    <dbReference type="NCBI Taxonomy" id="83374"/>
    <lineage>
        <taxon>Eukaryota</taxon>
        <taxon>Rhodophyta</taxon>
        <taxon>Bangiophyceae</taxon>
        <taxon>Galdieriales</taxon>
        <taxon>Galdieriaceae</taxon>
        <taxon>Galdieria</taxon>
    </lineage>
</organism>
<evidence type="ECO:0000256" key="3">
    <source>
        <dbReference type="ARBA" id="ARBA00023242"/>
    </source>
</evidence>
<accession>A0A9C7PS40</accession>